<keyword evidence="4" id="KW-0378">Hydrolase</keyword>
<evidence type="ECO:0000259" key="7">
    <source>
        <dbReference type="Pfam" id="PF05065"/>
    </source>
</evidence>
<evidence type="ECO:0000313" key="9">
    <source>
        <dbReference type="Proteomes" id="UP000580830"/>
    </source>
</evidence>
<feature type="domain" description="Prohead serine protease" evidence="6">
    <location>
        <begin position="6"/>
        <end position="145"/>
    </location>
</feature>
<evidence type="ECO:0000256" key="5">
    <source>
        <dbReference type="SAM" id="MobiDB-lite"/>
    </source>
</evidence>
<evidence type="ECO:0000256" key="2">
    <source>
        <dbReference type="ARBA" id="ARBA00022612"/>
    </source>
</evidence>
<name>A0A832PMD7_9RHOB</name>
<dbReference type="Gene3D" id="3.30.2320.10">
    <property type="entry name" value="hypothetical protein PF0899 domain"/>
    <property type="match status" value="1"/>
</dbReference>
<evidence type="ECO:0000256" key="3">
    <source>
        <dbReference type="ARBA" id="ARBA00022670"/>
    </source>
</evidence>
<proteinExistence type="predicted"/>
<dbReference type="NCBIfam" id="TIGR01543">
    <property type="entry name" value="proheadase_HK97"/>
    <property type="match status" value="1"/>
</dbReference>
<dbReference type="AlphaFoldDB" id="A0A832PMD7"/>
<keyword evidence="3" id="KW-0645">Protease</keyword>
<feature type="region of interest" description="Disordered" evidence="5">
    <location>
        <begin position="149"/>
        <end position="170"/>
    </location>
</feature>
<dbReference type="Gene3D" id="3.30.2400.10">
    <property type="entry name" value="Major capsid protein gp5"/>
    <property type="match status" value="1"/>
</dbReference>
<dbReference type="GO" id="GO:0006508">
    <property type="term" value="P:proteolysis"/>
    <property type="evidence" value="ECO:0007669"/>
    <property type="project" value="UniProtKB-KW"/>
</dbReference>
<feature type="domain" description="Phage capsid-like C-terminal" evidence="7">
    <location>
        <begin position="243"/>
        <end position="516"/>
    </location>
</feature>
<evidence type="ECO:0000259" key="6">
    <source>
        <dbReference type="Pfam" id="PF04586"/>
    </source>
</evidence>
<dbReference type="InterPro" id="IPR054613">
    <property type="entry name" value="Peptidase_S78_dom"/>
</dbReference>
<comment type="caution">
    <text evidence="8">The sequence shown here is derived from an EMBL/GenBank/DDBJ whole genome shotgun (WGS) entry which is preliminary data.</text>
</comment>
<dbReference type="Pfam" id="PF04586">
    <property type="entry name" value="Peptidase_S78"/>
    <property type="match status" value="1"/>
</dbReference>
<sequence>MTQRLELKAQITAEATGEITGIAWPYGSEDRVGDVIQKGAFASTASLPILWAHDQAEAIGVWDQITDTPDGLRVKGRLLVDDVAKAREVHALIRAGAVTGLSVGFVTKSSQPRGRRGRTITAAELHEISVVAVPCHPGAQITAIKANPTIENGDQNPMEDQDLNPAQETPKVANAPQIDTKALDKITQRLDQLEAKAQRPGVTTTGPVESAEQKAFGSYLRRGAHQLDDMDRKALTVSANANGGFLVPAEYASELLKLLREKSPIRQYARVMQVEASEIIFPRKVSGTAAVWTDEGDDMTESGMTFEQVKIANHELSTFVIVSNKLIEDNAYALEGELLADFSEDFAAKEAVAFLKGDGIGKPRGILTATGITEVKTGVAASFPAANPADVLIGMFHAIPTLHAHNGVWMMNRATLATVRTWKTADGRYLVIDPQDGAPSQLLGRPVVEVPDMDNIGAGNVPILFGDLSGYRIVDRVGLSVLHDPFTLGTKSQVRFIARRRVGGDVTNPDRFVKLKVAA</sequence>
<dbReference type="InterPro" id="IPR024455">
    <property type="entry name" value="Phage_capsid"/>
</dbReference>
<keyword evidence="2" id="KW-1188">Viral release from host cell</keyword>
<dbReference type="NCBIfam" id="TIGR01554">
    <property type="entry name" value="major_cap_HK97"/>
    <property type="match status" value="1"/>
</dbReference>
<evidence type="ECO:0000256" key="1">
    <source>
        <dbReference type="ARBA" id="ARBA00004328"/>
    </source>
</evidence>
<dbReference type="GO" id="GO:0008233">
    <property type="term" value="F:peptidase activity"/>
    <property type="evidence" value="ECO:0007669"/>
    <property type="project" value="UniProtKB-KW"/>
</dbReference>
<evidence type="ECO:0000313" key="8">
    <source>
        <dbReference type="EMBL" id="HHW34343.1"/>
    </source>
</evidence>
<gene>
    <name evidence="8" type="ORF">GXX24_09435</name>
</gene>
<dbReference type="SUPFAM" id="SSF56563">
    <property type="entry name" value="Major capsid protein gp5"/>
    <property type="match status" value="1"/>
</dbReference>
<evidence type="ECO:0000256" key="4">
    <source>
        <dbReference type="ARBA" id="ARBA00022801"/>
    </source>
</evidence>
<organism evidence="8 9">
    <name type="scientific">Paracoccus solventivorans</name>
    <dbReference type="NCBI Taxonomy" id="53463"/>
    <lineage>
        <taxon>Bacteria</taxon>
        <taxon>Pseudomonadati</taxon>
        <taxon>Pseudomonadota</taxon>
        <taxon>Alphaproteobacteria</taxon>
        <taxon>Rhodobacterales</taxon>
        <taxon>Paracoccaceae</taxon>
        <taxon>Paracoccus</taxon>
    </lineage>
</organism>
<dbReference type="InterPro" id="IPR006433">
    <property type="entry name" value="Prohead_protease"/>
</dbReference>
<protein>
    <submittedName>
        <fullName evidence="8">Phage major capsid protein</fullName>
    </submittedName>
</protein>
<dbReference type="InterPro" id="IPR054612">
    <property type="entry name" value="Phage_capsid-like_C"/>
</dbReference>
<reference evidence="8 9" key="1">
    <citation type="journal article" date="2020" name="Biotechnol. Biofuels">
        <title>New insights from the biogas microbiome by comprehensive genome-resolved metagenomics of nearly 1600 species originating from multiple anaerobic digesters.</title>
        <authorList>
            <person name="Campanaro S."/>
            <person name="Treu L."/>
            <person name="Rodriguez-R L.M."/>
            <person name="Kovalovszki A."/>
            <person name="Ziels R.M."/>
            <person name="Maus I."/>
            <person name="Zhu X."/>
            <person name="Kougias P.G."/>
            <person name="Basile A."/>
            <person name="Luo G."/>
            <person name="Schluter A."/>
            <person name="Konstantinidis K.T."/>
            <person name="Angelidaki I."/>
        </authorList>
    </citation>
    <scope>NUCLEOTIDE SEQUENCE [LARGE SCALE GENOMIC DNA]</scope>
    <source>
        <strain evidence="8">AS04akNAM_125</strain>
    </source>
</reference>
<dbReference type="Pfam" id="PF05065">
    <property type="entry name" value="Phage_capsid"/>
    <property type="match status" value="1"/>
</dbReference>
<comment type="subcellular location">
    <subcellularLocation>
        <location evidence="1">Virion</location>
    </subcellularLocation>
</comment>
<dbReference type="RefSeq" id="WP_303730387.1">
    <property type="nucleotide sequence ID" value="NZ_DULP01000142.1"/>
</dbReference>
<accession>A0A832PMD7</accession>
<dbReference type="EMBL" id="DULP01000142">
    <property type="protein sequence ID" value="HHW34343.1"/>
    <property type="molecule type" value="Genomic_DNA"/>
</dbReference>
<dbReference type="Proteomes" id="UP000580830">
    <property type="component" value="Unassembled WGS sequence"/>
</dbReference>